<name>A0A086ZFB8_9BIFI</name>
<protein>
    <submittedName>
        <fullName evidence="1">Putative plasmid maintenance system antidote protein</fullName>
    </submittedName>
</protein>
<reference evidence="1 2" key="1">
    <citation type="submission" date="2014-03" db="EMBL/GenBank/DDBJ databases">
        <title>Genomics of Bifidobacteria.</title>
        <authorList>
            <person name="Ventura M."/>
            <person name="Milani C."/>
            <person name="Lugli G.A."/>
        </authorList>
    </citation>
    <scope>NUCLEOTIDE SEQUENCE [LARGE SCALE GENOMIC DNA]</scope>
    <source>
        <strain evidence="1 2">LMG 10736</strain>
    </source>
</reference>
<proteinExistence type="predicted"/>
<sequence>MLHQCVVQQGLGRGVQYIGGLDQICRGPADSPVELDGDCRAFHSQGIGQIGLVHFVEGKHHFHVERDGVLDMLRVRIGLDTEM</sequence>
<evidence type="ECO:0000313" key="1">
    <source>
        <dbReference type="EMBL" id="KFI45218.1"/>
    </source>
</evidence>
<gene>
    <name evidence="1" type="ORF">BBOU_1684</name>
</gene>
<dbReference type="EMBL" id="JGYQ01000018">
    <property type="protein sequence ID" value="KFI45218.1"/>
    <property type="molecule type" value="Genomic_DNA"/>
</dbReference>
<keyword evidence="2" id="KW-1185">Reference proteome</keyword>
<evidence type="ECO:0000313" key="2">
    <source>
        <dbReference type="Proteomes" id="UP000029093"/>
    </source>
</evidence>
<comment type="caution">
    <text evidence="1">The sequence shown here is derived from an EMBL/GenBank/DDBJ whole genome shotgun (WGS) entry which is preliminary data.</text>
</comment>
<organism evidence="1 2">
    <name type="scientific">Bifidobacterium boum</name>
    <dbReference type="NCBI Taxonomy" id="78343"/>
    <lineage>
        <taxon>Bacteria</taxon>
        <taxon>Bacillati</taxon>
        <taxon>Actinomycetota</taxon>
        <taxon>Actinomycetes</taxon>
        <taxon>Bifidobacteriales</taxon>
        <taxon>Bifidobacteriaceae</taxon>
        <taxon>Bifidobacterium</taxon>
    </lineage>
</organism>
<accession>A0A086ZFB8</accession>
<dbReference type="Proteomes" id="UP000029093">
    <property type="component" value="Unassembled WGS sequence"/>
</dbReference>
<dbReference type="AlphaFoldDB" id="A0A086ZFB8"/>